<dbReference type="PROSITE" id="PS51462">
    <property type="entry name" value="NUDIX"/>
    <property type="match status" value="1"/>
</dbReference>
<evidence type="ECO:0000259" key="2">
    <source>
        <dbReference type="PROSITE" id="PS50158"/>
    </source>
</evidence>
<sequence length="273" mass="32627">MIIEEKKQFFRPQTCRNCGNNGHLYKDCVHPIMSFGIICYKIEADEIKYIMIQRKDSLSFMEFIRGKYNVNEKHYIINLINCMTYTERNMLYTKTFDEIWIYAWCHNPSTSFKHTKEYIESKQKFEFLIANNIINVYYITSNIATPEWGFPKGRKKIKELDIDCAIREFSEETGLAKNDINIKDIEPFEEIFFGTNNILYKHLYFIAKINKEDSTLYINNNCLEQVREIRSLKWCSYNEVLNNIKSHNIERKELFKKANILITSMEKKKVSNI</sequence>
<dbReference type="InterPro" id="IPR001878">
    <property type="entry name" value="Znf_CCHC"/>
</dbReference>
<dbReference type="InterPro" id="IPR020084">
    <property type="entry name" value="NUDIX_hydrolase_CS"/>
</dbReference>
<name>A0A6C0J369_9ZZZZ</name>
<dbReference type="EMBL" id="MN740301">
    <property type="protein sequence ID" value="QHT99066.1"/>
    <property type="molecule type" value="Genomic_DNA"/>
</dbReference>
<keyword evidence="1" id="KW-0378">Hydrolase</keyword>
<dbReference type="GO" id="GO:0008270">
    <property type="term" value="F:zinc ion binding"/>
    <property type="evidence" value="ECO:0007669"/>
    <property type="project" value="InterPro"/>
</dbReference>
<dbReference type="PROSITE" id="PS50158">
    <property type="entry name" value="ZF_CCHC"/>
    <property type="match status" value="1"/>
</dbReference>
<evidence type="ECO:0008006" key="5">
    <source>
        <dbReference type="Google" id="ProtNLM"/>
    </source>
</evidence>
<dbReference type="PROSITE" id="PS00893">
    <property type="entry name" value="NUDIX_BOX"/>
    <property type="match status" value="1"/>
</dbReference>
<dbReference type="GO" id="GO:0006754">
    <property type="term" value="P:ATP biosynthetic process"/>
    <property type="evidence" value="ECO:0007669"/>
    <property type="project" value="TreeGrafter"/>
</dbReference>
<dbReference type="GO" id="GO:0004081">
    <property type="term" value="F:bis(5'-nucleosyl)-tetraphosphatase (asymmetrical) activity"/>
    <property type="evidence" value="ECO:0007669"/>
    <property type="project" value="TreeGrafter"/>
</dbReference>
<reference evidence="4" key="1">
    <citation type="journal article" date="2020" name="Nature">
        <title>Giant virus diversity and host interactions through global metagenomics.</title>
        <authorList>
            <person name="Schulz F."/>
            <person name="Roux S."/>
            <person name="Paez-Espino D."/>
            <person name="Jungbluth S."/>
            <person name="Walsh D.A."/>
            <person name="Denef V.J."/>
            <person name="McMahon K.D."/>
            <person name="Konstantinidis K.T."/>
            <person name="Eloe-Fadrosh E.A."/>
            <person name="Kyrpides N.C."/>
            <person name="Woyke T."/>
        </authorList>
    </citation>
    <scope>NUCLEOTIDE SEQUENCE</scope>
    <source>
        <strain evidence="4">GVMAG-M-3300025695-21</strain>
    </source>
</reference>
<proteinExistence type="predicted"/>
<feature type="domain" description="CCHC-type" evidence="2">
    <location>
        <begin position="15"/>
        <end position="28"/>
    </location>
</feature>
<dbReference type="Gene3D" id="3.90.79.10">
    <property type="entry name" value="Nucleoside Triphosphate Pyrophosphohydrolase"/>
    <property type="match status" value="1"/>
</dbReference>
<dbReference type="PANTHER" id="PTHR21340:SF0">
    <property type="entry name" value="BIS(5'-NUCLEOSYL)-TETRAPHOSPHATASE [ASYMMETRICAL]"/>
    <property type="match status" value="1"/>
</dbReference>
<dbReference type="Pfam" id="PF00293">
    <property type="entry name" value="NUDIX"/>
    <property type="match status" value="1"/>
</dbReference>
<dbReference type="GO" id="GO:0003676">
    <property type="term" value="F:nucleic acid binding"/>
    <property type="evidence" value="ECO:0007669"/>
    <property type="project" value="InterPro"/>
</dbReference>
<evidence type="ECO:0000259" key="3">
    <source>
        <dbReference type="PROSITE" id="PS51462"/>
    </source>
</evidence>
<dbReference type="SUPFAM" id="SSF55811">
    <property type="entry name" value="Nudix"/>
    <property type="match status" value="1"/>
</dbReference>
<dbReference type="InterPro" id="IPR000086">
    <property type="entry name" value="NUDIX_hydrolase_dom"/>
</dbReference>
<feature type="domain" description="Nudix hydrolase" evidence="3">
    <location>
        <begin position="30"/>
        <end position="257"/>
    </location>
</feature>
<dbReference type="AlphaFoldDB" id="A0A6C0J369"/>
<dbReference type="InterPro" id="IPR036875">
    <property type="entry name" value="Znf_CCHC_sf"/>
</dbReference>
<dbReference type="SUPFAM" id="SSF57756">
    <property type="entry name" value="Retrovirus zinc finger-like domains"/>
    <property type="match status" value="1"/>
</dbReference>
<accession>A0A6C0J369</accession>
<dbReference type="InterPro" id="IPR015797">
    <property type="entry name" value="NUDIX_hydrolase-like_dom_sf"/>
</dbReference>
<evidence type="ECO:0000256" key="1">
    <source>
        <dbReference type="ARBA" id="ARBA00022801"/>
    </source>
</evidence>
<organism evidence="4">
    <name type="scientific">viral metagenome</name>
    <dbReference type="NCBI Taxonomy" id="1070528"/>
    <lineage>
        <taxon>unclassified sequences</taxon>
        <taxon>metagenomes</taxon>
        <taxon>organismal metagenomes</taxon>
    </lineage>
</organism>
<protein>
    <recommendedName>
        <fullName evidence="5">Nudix hydrolase domain-containing protein</fullName>
    </recommendedName>
</protein>
<dbReference type="GO" id="GO:0006167">
    <property type="term" value="P:AMP biosynthetic process"/>
    <property type="evidence" value="ECO:0007669"/>
    <property type="project" value="TreeGrafter"/>
</dbReference>
<dbReference type="InterPro" id="IPR051325">
    <property type="entry name" value="Nudix_hydrolase_domain"/>
</dbReference>
<dbReference type="PANTHER" id="PTHR21340">
    <property type="entry name" value="DIADENOSINE 5,5-P1,P4-TETRAPHOSPHATE PYROPHOSPHOHYDROLASE MUTT"/>
    <property type="match status" value="1"/>
</dbReference>
<evidence type="ECO:0000313" key="4">
    <source>
        <dbReference type="EMBL" id="QHT99066.1"/>
    </source>
</evidence>